<reference evidence="2" key="2">
    <citation type="submission" date="2021-03" db="EMBL/GenBank/DDBJ databases">
        <authorList>
            <person name="Cao W."/>
        </authorList>
    </citation>
    <scope>NUCLEOTIDE SEQUENCE</scope>
    <source>
        <strain evidence="2">110414</strain>
    </source>
</reference>
<dbReference type="InterPro" id="IPR011990">
    <property type="entry name" value="TPR-like_helical_dom_sf"/>
</dbReference>
<evidence type="ECO:0000313" key="2">
    <source>
        <dbReference type="EMBL" id="MBP3984589.1"/>
    </source>
</evidence>
<sequence length="471" mass="50413">MLAAALVLFRQPLSEWLWSGSRVQALLDEGDAALRAGRLENARLKFEAAQALDGDRSEARAGLARVANAALGQARAATQAGDFERARRAMALARELQAPRAETETVAGEMREREATRAGIAGLLQQAEAARAAHRLDGDANAALPLYQRVLALQPNRTEALEGREDALSELLQQARQALAAGELARGATLVAAAQSYDPGHVDLPEAQALLSRAIEQQRQRADADLRAQRLPQALAGYMAVQALAANDANQTAAAARGVEKIALAYAKQSRKLAGDFEFKQAEAALAMARELAPQSAEVREAGEYLERTQKNRGQRSGVAASPQNRQRAQALLAEMARAEARGDWIEPPGDSAYDKLRAAQSLAPSDPAVDAAARRLLPAVRGCFESELRGNRPRSAHACYDAWQALDSDSPGLPAARRRLAQSWVSVGAERLGTGDVAYAREALRRARSLDASAPGLGQLQARVDSVRTP</sequence>
<organism evidence="2 3">
    <name type="scientific">Pseudoxanthomonas helianthi</name>
    <dbReference type="NCBI Taxonomy" id="1453541"/>
    <lineage>
        <taxon>Bacteria</taxon>
        <taxon>Pseudomonadati</taxon>
        <taxon>Pseudomonadota</taxon>
        <taxon>Gammaproteobacteria</taxon>
        <taxon>Lysobacterales</taxon>
        <taxon>Lysobacteraceae</taxon>
        <taxon>Pseudoxanthomonas</taxon>
    </lineage>
</organism>
<reference evidence="2" key="1">
    <citation type="journal article" date="2016" name="Int. J. Syst. Evol. Microbiol.">
        <title>Pseudoxanthomonas helianthi sp. nov., isolated from roots of Jerusalem artichoke (Helianthus tuberosus).</title>
        <authorList>
            <person name="Kittiwongwattana C."/>
            <person name="Thawai C."/>
        </authorList>
    </citation>
    <scope>NUCLEOTIDE SEQUENCE</scope>
    <source>
        <strain evidence="2">110414</strain>
    </source>
</reference>
<dbReference type="AlphaFoldDB" id="A0A940X4Y9"/>
<proteinExistence type="predicted"/>
<feature type="region of interest" description="Disordered" evidence="1">
    <location>
        <begin position="307"/>
        <end position="326"/>
    </location>
</feature>
<dbReference type="Proteomes" id="UP000673447">
    <property type="component" value="Unassembled WGS sequence"/>
</dbReference>
<evidence type="ECO:0000256" key="1">
    <source>
        <dbReference type="SAM" id="MobiDB-lite"/>
    </source>
</evidence>
<accession>A0A940X4Y9</accession>
<dbReference type="Gene3D" id="1.25.40.10">
    <property type="entry name" value="Tetratricopeptide repeat domain"/>
    <property type="match status" value="1"/>
</dbReference>
<keyword evidence="3" id="KW-1185">Reference proteome</keyword>
<evidence type="ECO:0008006" key="4">
    <source>
        <dbReference type="Google" id="ProtNLM"/>
    </source>
</evidence>
<gene>
    <name evidence="2" type="ORF">J5837_09185</name>
</gene>
<dbReference type="SUPFAM" id="SSF48452">
    <property type="entry name" value="TPR-like"/>
    <property type="match status" value="1"/>
</dbReference>
<name>A0A940X4Y9_9GAMM</name>
<comment type="caution">
    <text evidence="2">The sequence shown here is derived from an EMBL/GenBank/DDBJ whole genome shotgun (WGS) entry which is preliminary data.</text>
</comment>
<dbReference type="EMBL" id="JAGKTC010000002">
    <property type="protein sequence ID" value="MBP3984589.1"/>
    <property type="molecule type" value="Genomic_DNA"/>
</dbReference>
<protein>
    <recommendedName>
        <fullName evidence="4">Tetratricopeptide repeat protein</fullName>
    </recommendedName>
</protein>
<evidence type="ECO:0000313" key="3">
    <source>
        <dbReference type="Proteomes" id="UP000673447"/>
    </source>
</evidence>